<dbReference type="PANTHER" id="PTHR35788:SF1">
    <property type="entry name" value="EXPORTED PROTEIN"/>
    <property type="match status" value="1"/>
</dbReference>
<dbReference type="PATRIC" id="fig|1036673.3.peg.6176"/>
<dbReference type="KEGG" id="pms:KNP414_06625"/>
<accession>F8F9U7</accession>
<dbReference type="InterPro" id="IPR052913">
    <property type="entry name" value="Glycopeptide_resist_protein"/>
</dbReference>
<dbReference type="RefSeq" id="WP_013920289.1">
    <property type="nucleotide sequence ID" value="NC_015690.1"/>
</dbReference>
<dbReference type="PANTHER" id="PTHR35788">
    <property type="entry name" value="EXPORTED PROTEIN-RELATED"/>
    <property type="match status" value="1"/>
</dbReference>
<name>F8F9U7_PAEMK</name>
<evidence type="ECO:0000313" key="1">
    <source>
        <dbReference type="EMBL" id="AEI45145.1"/>
    </source>
</evidence>
<dbReference type="Proteomes" id="UP000006620">
    <property type="component" value="Chromosome"/>
</dbReference>
<evidence type="ECO:0000313" key="2">
    <source>
        <dbReference type="Proteomes" id="UP000006620"/>
    </source>
</evidence>
<dbReference type="HOGENOM" id="CLU_072547_1_0_9"/>
<dbReference type="EMBL" id="CP002869">
    <property type="protein sequence ID" value="AEI45145.1"/>
    <property type="molecule type" value="Genomic_DNA"/>
</dbReference>
<reference evidence="1 2" key="2">
    <citation type="journal article" date="2013" name="Genome Announc.">
        <title>Genome Sequence of Growth-Improving Paenibacillus mucilaginosus Strain KNP414.</title>
        <authorList>
            <person name="Lu J.J."/>
            <person name="Wang J.F."/>
            <person name="Hu X.F."/>
        </authorList>
    </citation>
    <scope>NUCLEOTIDE SEQUENCE [LARGE SCALE GENOMIC DNA]</scope>
    <source>
        <strain evidence="1 2">KNP414</strain>
    </source>
</reference>
<protein>
    <submittedName>
        <fullName evidence="1">Vancomycin B-type resistance protein vanW</fullName>
    </submittedName>
</protein>
<dbReference type="InterPro" id="IPR007391">
    <property type="entry name" value="Vancomycin_resist_VanW"/>
</dbReference>
<dbReference type="Pfam" id="PF04294">
    <property type="entry name" value="VanW"/>
    <property type="match status" value="1"/>
</dbReference>
<proteinExistence type="predicted"/>
<organism evidence="1 2">
    <name type="scientific">Paenibacillus mucilaginosus (strain KNP414)</name>
    <dbReference type="NCBI Taxonomy" id="1036673"/>
    <lineage>
        <taxon>Bacteria</taxon>
        <taxon>Bacillati</taxon>
        <taxon>Bacillota</taxon>
        <taxon>Bacilli</taxon>
        <taxon>Bacillales</taxon>
        <taxon>Paenibacillaceae</taxon>
        <taxon>Paenibacillus</taxon>
    </lineage>
</organism>
<gene>
    <name evidence="1" type="ordered locus">KNP414_06625</name>
</gene>
<reference evidence="2" key="1">
    <citation type="submission" date="2011-06" db="EMBL/GenBank/DDBJ databases">
        <title>Complete genome sequence of Paenibacillus mucilaginosus KNP414.</title>
        <authorList>
            <person name="Wang J."/>
            <person name="Hu S."/>
            <person name="Hu X."/>
            <person name="Zhang B."/>
            <person name="Dong D."/>
            <person name="Zhang S."/>
            <person name="Zhao K."/>
            <person name="Wu D."/>
        </authorList>
    </citation>
    <scope>NUCLEOTIDE SEQUENCE [LARGE SCALE GENOMIC DNA]</scope>
    <source>
        <strain evidence="2">KNP414</strain>
    </source>
</reference>
<dbReference type="AlphaFoldDB" id="F8F9U7"/>
<sequence length="275" mass="31753">MNLRNPIPAPKDRSPLRLAAGVAYYRARRRLQWLTSGSDYASERSRELLPYVVFTHRTPLLRQLKDVDMQLQINKVTNLRLAAARIDGLLLRPGQTFSYWKTIGRPARSKGYLEGMVLHRGTVRSGIGGGLCQLSNLLYWMMLHTPVQITERCRHGYDVFPDAGRTQPFGTGATCFYNYLDLQAVNGTDALYQISLELSDTHLIGTWRSDRPAMHRYEIVEKKHWFTQELWGDYIRHNTICRNVWNPEGLLLEQQHLTDNHAIMMYDPSLPPEMP</sequence>